<proteinExistence type="predicted"/>
<reference evidence="5 6" key="1">
    <citation type="submission" date="2017-10" db="EMBL/GenBank/DDBJ databases">
        <title>Massilia psychrophilum sp. nov., a novel purple-pigmented bacterium isolated from Tianshan glacier, Xinjiang Municipality, China.</title>
        <authorList>
            <person name="Wang H."/>
        </authorList>
    </citation>
    <scope>NUCLEOTIDE SEQUENCE [LARGE SCALE GENOMIC DNA]</scope>
    <source>
        <strain evidence="5 6">JCM 30074</strain>
    </source>
</reference>
<dbReference type="RefSeq" id="WP_099793296.1">
    <property type="nucleotide sequence ID" value="NZ_JBHLYV010000100.1"/>
</dbReference>
<dbReference type="PRINTS" id="PR00038">
    <property type="entry name" value="HTHLUXR"/>
</dbReference>
<dbReference type="Gene3D" id="3.30.450.80">
    <property type="entry name" value="Transcription factor LuxR-like, autoinducer-binding domain"/>
    <property type="match status" value="1"/>
</dbReference>
<sequence>MLHHQIVDWQESTSASFAAAKTQAEFLDVLKNAALDVGFEYCALGLLFPLPFTKPQMFMMNNYSAAWRQRYVDGDYLRVDPTVAHARTSSKPVIWSDSVFATAPAMWDDARDHKLHVGWAQPTHDKKGVAGLFTLARGGGPISAGELRGNVIRMTWLAQAAHEVLAQLVDSRPNAAPQVDLTEREREVLRWTADGKTSGEIGDILNVAERTVNFHVNNAMAKLGTSNKTATVLRAAMLRLL</sequence>
<evidence type="ECO:0000256" key="2">
    <source>
        <dbReference type="ARBA" id="ARBA00023125"/>
    </source>
</evidence>
<accession>A0A2G8T8E6</accession>
<dbReference type="PANTHER" id="PTHR44688">
    <property type="entry name" value="DNA-BINDING TRANSCRIPTIONAL ACTIVATOR DEVR_DOSR"/>
    <property type="match status" value="1"/>
</dbReference>
<dbReference type="Proteomes" id="UP000230390">
    <property type="component" value="Unassembled WGS sequence"/>
</dbReference>
<dbReference type="SUPFAM" id="SSF75516">
    <property type="entry name" value="Pheromone-binding domain of LuxR-like quorum-sensing transcription factors"/>
    <property type="match status" value="1"/>
</dbReference>
<keyword evidence="2" id="KW-0238">DNA-binding</keyword>
<dbReference type="EMBL" id="PDOC01000029">
    <property type="protein sequence ID" value="PIL42325.1"/>
    <property type="molecule type" value="Genomic_DNA"/>
</dbReference>
<dbReference type="CDD" id="cd06170">
    <property type="entry name" value="LuxR_C_like"/>
    <property type="match status" value="1"/>
</dbReference>
<keyword evidence="6" id="KW-1185">Reference proteome</keyword>
<evidence type="ECO:0000256" key="1">
    <source>
        <dbReference type="ARBA" id="ARBA00023015"/>
    </source>
</evidence>
<evidence type="ECO:0000313" key="5">
    <source>
        <dbReference type="EMBL" id="PIL42325.1"/>
    </source>
</evidence>
<dbReference type="PROSITE" id="PS00622">
    <property type="entry name" value="HTH_LUXR_1"/>
    <property type="match status" value="1"/>
</dbReference>
<dbReference type="OrthoDB" id="9774661at2"/>
<evidence type="ECO:0000256" key="3">
    <source>
        <dbReference type="ARBA" id="ARBA00023163"/>
    </source>
</evidence>
<dbReference type="InterPro" id="IPR005143">
    <property type="entry name" value="TF_LuxR_autoind-bd_dom"/>
</dbReference>
<keyword evidence="1" id="KW-0805">Transcription regulation</keyword>
<dbReference type="InterPro" id="IPR036388">
    <property type="entry name" value="WH-like_DNA-bd_sf"/>
</dbReference>
<dbReference type="InterPro" id="IPR016032">
    <property type="entry name" value="Sig_transdc_resp-reg_C-effctor"/>
</dbReference>
<dbReference type="Pfam" id="PF03472">
    <property type="entry name" value="Autoind_bind"/>
    <property type="match status" value="1"/>
</dbReference>
<name>A0A2G8T8E6_9BURK</name>
<dbReference type="Pfam" id="PF00196">
    <property type="entry name" value="GerE"/>
    <property type="match status" value="1"/>
</dbReference>
<gene>
    <name evidence="5" type="ORF">CR105_24890</name>
</gene>
<organism evidence="5 6">
    <name type="scientific">Massilia eurypsychrophila</name>
    <dbReference type="NCBI Taxonomy" id="1485217"/>
    <lineage>
        <taxon>Bacteria</taxon>
        <taxon>Pseudomonadati</taxon>
        <taxon>Pseudomonadota</taxon>
        <taxon>Betaproteobacteria</taxon>
        <taxon>Burkholderiales</taxon>
        <taxon>Oxalobacteraceae</taxon>
        <taxon>Telluria group</taxon>
        <taxon>Massilia</taxon>
    </lineage>
</organism>
<protein>
    <submittedName>
        <fullName evidence="5">LuxR family transcriptional regulator</fullName>
    </submittedName>
</protein>
<dbReference type="GO" id="GO:0006355">
    <property type="term" value="P:regulation of DNA-templated transcription"/>
    <property type="evidence" value="ECO:0007669"/>
    <property type="project" value="InterPro"/>
</dbReference>
<dbReference type="SMART" id="SM00421">
    <property type="entry name" value="HTH_LUXR"/>
    <property type="match status" value="1"/>
</dbReference>
<dbReference type="GO" id="GO:0003677">
    <property type="term" value="F:DNA binding"/>
    <property type="evidence" value="ECO:0007669"/>
    <property type="project" value="UniProtKB-KW"/>
</dbReference>
<dbReference type="InterPro" id="IPR000792">
    <property type="entry name" value="Tscrpt_reg_LuxR_C"/>
</dbReference>
<comment type="caution">
    <text evidence="5">The sequence shown here is derived from an EMBL/GenBank/DDBJ whole genome shotgun (WGS) entry which is preliminary data.</text>
</comment>
<dbReference type="PANTHER" id="PTHR44688:SF16">
    <property type="entry name" value="DNA-BINDING TRANSCRIPTIONAL ACTIVATOR DEVR_DOSR"/>
    <property type="match status" value="1"/>
</dbReference>
<feature type="domain" description="HTH luxR-type" evidence="4">
    <location>
        <begin position="174"/>
        <end position="239"/>
    </location>
</feature>
<dbReference type="InterPro" id="IPR036693">
    <property type="entry name" value="TF_LuxR_autoind-bd_dom_sf"/>
</dbReference>
<keyword evidence="3" id="KW-0804">Transcription</keyword>
<dbReference type="Gene3D" id="1.10.10.10">
    <property type="entry name" value="Winged helix-like DNA-binding domain superfamily/Winged helix DNA-binding domain"/>
    <property type="match status" value="1"/>
</dbReference>
<dbReference type="SUPFAM" id="SSF46894">
    <property type="entry name" value="C-terminal effector domain of the bipartite response regulators"/>
    <property type="match status" value="1"/>
</dbReference>
<dbReference type="AlphaFoldDB" id="A0A2G8T8E6"/>
<dbReference type="PROSITE" id="PS50043">
    <property type="entry name" value="HTH_LUXR_2"/>
    <property type="match status" value="1"/>
</dbReference>
<evidence type="ECO:0000313" key="6">
    <source>
        <dbReference type="Proteomes" id="UP000230390"/>
    </source>
</evidence>
<evidence type="ECO:0000259" key="4">
    <source>
        <dbReference type="PROSITE" id="PS50043"/>
    </source>
</evidence>